<dbReference type="GO" id="GO:0008939">
    <property type="term" value="F:nicotinate-nucleotide-dimethylbenzimidazole phosphoribosyltransferase activity"/>
    <property type="evidence" value="ECO:0007669"/>
    <property type="project" value="UniProtKB-EC"/>
</dbReference>
<comment type="catalytic activity">
    <reaction evidence="9">
        <text>5,6-dimethylbenzimidazole + nicotinate beta-D-ribonucleotide = alpha-ribazole 5'-phosphate + nicotinate + H(+)</text>
        <dbReference type="Rhea" id="RHEA:11196"/>
        <dbReference type="ChEBI" id="CHEBI:15378"/>
        <dbReference type="ChEBI" id="CHEBI:15890"/>
        <dbReference type="ChEBI" id="CHEBI:32544"/>
        <dbReference type="ChEBI" id="CHEBI:57502"/>
        <dbReference type="ChEBI" id="CHEBI:57918"/>
        <dbReference type="EC" id="2.4.2.21"/>
    </reaction>
</comment>
<keyword evidence="10" id="KW-0472">Membrane</keyword>
<keyword evidence="10" id="KW-1133">Transmembrane helix</keyword>
<evidence type="ECO:0000256" key="4">
    <source>
        <dbReference type="ARBA" id="ARBA00015486"/>
    </source>
</evidence>
<name>A0A644TUB5_9ZZZZ</name>
<dbReference type="EC" id="2.4.2.21" evidence="3"/>
<evidence type="ECO:0000256" key="2">
    <source>
        <dbReference type="ARBA" id="ARBA00007110"/>
    </source>
</evidence>
<dbReference type="InterPro" id="IPR036087">
    <property type="entry name" value="Nict_dMeBzImd_PRibTrfase_sf"/>
</dbReference>
<dbReference type="UniPathway" id="UPA00061">
    <property type="reaction ID" value="UER00516"/>
</dbReference>
<gene>
    <name evidence="11" type="primary">cobT_4</name>
    <name evidence="11" type="ORF">SDC9_16251</name>
</gene>
<dbReference type="PANTHER" id="PTHR43463:SF1">
    <property type="entry name" value="NICOTINATE-NUCLEOTIDE--DIMETHYLBENZIMIDAZOLE PHOSPHORIBOSYLTRANSFERASE"/>
    <property type="match status" value="1"/>
</dbReference>
<dbReference type="SUPFAM" id="SSF52733">
    <property type="entry name" value="Nicotinate mononucleotide:5,6-dimethylbenzimidazole phosphoribosyltransferase (CobT)"/>
    <property type="match status" value="1"/>
</dbReference>
<evidence type="ECO:0000313" key="11">
    <source>
        <dbReference type="EMBL" id="MPL70495.1"/>
    </source>
</evidence>
<dbReference type="NCBIfam" id="NF000996">
    <property type="entry name" value="PRK00105.1"/>
    <property type="match status" value="1"/>
</dbReference>
<dbReference type="Pfam" id="PF02277">
    <property type="entry name" value="DBI_PRT"/>
    <property type="match status" value="1"/>
</dbReference>
<dbReference type="FunFam" id="3.40.50.10210:FF:000001">
    <property type="entry name" value="Nicotinate-nucleotide--dimethylbenzimidazole phosphoribosyltransferase"/>
    <property type="match status" value="1"/>
</dbReference>
<dbReference type="PANTHER" id="PTHR43463">
    <property type="entry name" value="NICOTINATE-NUCLEOTIDE--DIMETHYLBENZIMIDAZOLE PHOSPHORIBOSYLTRANSFERASE"/>
    <property type="match status" value="1"/>
</dbReference>
<evidence type="ECO:0000256" key="1">
    <source>
        <dbReference type="ARBA" id="ARBA00005049"/>
    </source>
</evidence>
<comment type="similarity">
    <text evidence="2">Belongs to the CobT family.</text>
</comment>
<dbReference type="NCBIfam" id="TIGR03160">
    <property type="entry name" value="cobT_DBIPRT"/>
    <property type="match status" value="1"/>
</dbReference>
<feature type="transmembrane region" description="Helical" evidence="10">
    <location>
        <begin position="262"/>
        <end position="282"/>
    </location>
</feature>
<reference evidence="11" key="1">
    <citation type="submission" date="2019-08" db="EMBL/GenBank/DDBJ databases">
        <authorList>
            <person name="Kucharzyk K."/>
            <person name="Murdoch R.W."/>
            <person name="Higgins S."/>
            <person name="Loffler F."/>
        </authorList>
    </citation>
    <scope>NUCLEOTIDE SEQUENCE</scope>
</reference>
<dbReference type="EMBL" id="VSSQ01000053">
    <property type="protein sequence ID" value="MPL70495.1"/>
    <property type="molecule type" value="Genomic_DNA"/>
</dbReference>
<comment type="caution">
    <text evidence="11">The sequence shown here is derived from an EMBL/GenBank/DDBJ whole genome shotgun (WGS) entry which is preliminary data.</text>
</comment>
<proteinExistence type="inferred from homology"/>
<evidence type="ECO:0000256" key="6">
    <source>
        <dbReference type="ARBA" id="ARBA00022676"/>
    </source>
</evidence>
<keyword evidence="10" id="KW-0812">Transmembrane</keyword>
<evidence type="ECO:0000256" key="3">
    <source>
        <dbReference type="ARBA" id="ARBA00011991"/>
    </source>
</evidence>
<evidence type="ECO:0000256" key="7">
    <source>
        <dbReference type="ARBA" id="ARBA00022679"/>
    </source>
</evidence>
<evidence type="ECO:0000256" key="10">
    <source>
        <dbReference type="SAM" id="Phobius"/>
    </source>
</evidence>
<dbReference type="HAMAP" id="MF_00230">
    <property type="entry name" value="CobT"/>
    <property type="match status" value="1"/>
</dbReference>
<dbReference type="Gene3D" id="3.40.50.10210">
    <property type="match status" value="1"/>
</dbReference>
<dbReference type="InterPro" id="IPR017846">
    <property type="entry name" value="Nict_dMeBzImd_PRibTrfase_bact"/>
</dbReference>
<comment type="pathway">
    <text evidence="1">Nucleoside biosynthesis; alpha-ribazole biosynthesis; alpha-ribazole from 5,6-dimethylbenzimidazole: step 1/2.</text>
</comment>
<dbReference type="CDD" id="cd02439">
    <property type="entry name" value="DMB-PRT_CobT"/>
    <property type="match status" value="1"/>
</dbReference>
<evidence type="ECO:0000256" key="5">
    <source>
        <dbReference type="ARBA" id="ARBA00022573"/>
    </source>
</evidence>
<evidence type="ECO:0000256" key="9">
    <source>
        <dbReference type="ARBA" id="ARBA00047340"/>
    </source>
</evidence>
<dbReference type="InterPro" id="IPR023195">
    <property type="entry name" value="Nict_dMeBzImd_PRibTrfase_N"/>
</dbReference>
<keyword evidence="6 11" id="KW-0328">Glycosyltransferase</keyword>
<keyword evidence="5" id="KW-0169">Cobalamin biosynthesis</keyword>
<protein>
    <recommendedName>
        <fullName evidence="4">Nicotinate-nucleotide--dimethylbenzimidazole phosphoribosyltransferase</fullName>
        <ecNumber evidence="3">2.4.2.21</ecNumber>
    </recommendedName>
    <alternativeName>
        <fullName evidence="8">N(1)-alpha-phosphoribosyltransferase</fullName>
    </alternativeName>
</protein>
<organism evidence="11">
    <name type="scientific">bioreactor metagenome</name>
    <dbReference type="NCBI Taxonomy" id="1076179"/>
    <lineage>
        <taxon>unclassified sequences</taxon>
        <taxon>metagenomes</taxon>
        <taxon>ecological metagenomes</taxon>
    </lineage>
</organism>
<evidence type="ECO:0000256" key="8">
    <source>
        <dbReference type="ARBA" id="ARBA00030686"/>
    </source>
</evidence>
<sequence>MDTIKKTIERIGAPDQVVRKAAEERQKCLTKPEGSLGALEGLSVRIAGMQGSLTPRAEPGAVFVMAADHGVCVEGVSAYPPEVTAQMVGNFAAGGAAINAIAKAVGARVVIADLGVATELPRDMAVHRRKIAYGTRNMAQLPAMTRVEALRSIASGIEIFEEELAASPFAIAAIGDMGIGNTTAAAALASVFTGRTPAELVGRGTGLDDRALERKISVVERALALHRPAARDPIAVLAAVGGFEIGGMAGAILAAAAHRIPLVVDGYITGAAALLAAALAPVSKEYMIAGHLSGDRGHGFMLSTLGLEPLLNLGMRLGEGTGAALAMGICKAACAVLSSMATFETAGIGGKL</sequence>
<keyword evidence="7 11" id="KW-0808">Transferase</keyword>
<dbReference type="InterPro" id="IPR003200">
    <property type="entry name" value="Nict_dMeBzImd_PRibTrfase"/>
</dbReference>
<accession>A0A644TUB5</accession>
<dbReference type="GO" id="GO:0009236">
    <property type="term" value="P:cobalamin biosynthetic process"/>
    <property type="evidence" value="ECO:0007669"/>
    <property type="project" value="UniProtKB-KW"/>
</dbReference>
<feature type="transmembrane region" description="Helical" evidence="10">
    <location>
        <begin position="234"/>
        <end position="256"/>
    </location>
</feature>
<dbReference type="AlphaFoldDB" id="A0A644TUB5"/>
<dbReference type="Gene3D" id="1.10.1610.10">
    <property type="match status" value="1"/>
</dbReference>